<feature type="compositionally biased region" description="Polar residues" evidence="1">
    <location>
        <begin position="7"/>
        <end position="25"/>
    </location>
</feature>
<gene>
    <name evidence="2" type="primary">Fmr1</name>
    <name evidence="2" type="ORF">g.5513</name>
</gene>
<feature type="compositionally biased region" description="Basic and acidic residues" evidence="1">
    <location>
        <begin position="101"/>
        <end position="114"/>
    </location>
</feature>
<feature type="region of interest" description="Disordered" evidence="1">
    <location>
        <begin position="1"/>
        <end position="187"/>
    </location>
</feature>
<dbReference type="AlphaFoldDB" id="A0A146LXV5"/>
<organism evidence="2">
    <name type="scientific">Lygus hesperus</name>
    <name type="common">Western plant bug</name>
    <dbReference type="NCBI Taxonomy" id="30085"/>
    <lineage>
        <taxon>Eukaryota</taxon>
        <taxon>Metazoa</taxon>
        <taxon>Ecdysozoa</taxon>
        <taxon>Arthropoda</taxon>
        <taxon>Hexapoda</taxon>
        <taxon>Insecta</taxon>
        <taxon>Pterygota</taxon>
        <taxon>Neoptera</taxon>
        <taxon>Paraneoptera</taxon>
        <taxon>Hemiptera</taxon>
        <taxon>Heteroptera</taxon>
        <taxon>Panheteroptera</taxon>
        <taxon>Cimicomorpha</taxon>
        <taxon>Miridae</taxon>
        <taxon>Mirini</taxon>
        <taxon>Lygus</taxon>
    </lineage>
</organism>
<feature type="non-terminal residue" evidence="2">
    <location>
        <position position="1"/>
    </location>
</feature>
<sequence>KLEIDQQLRSIHGSTLGSMQSLSMSRRNDRGYNSDMDGGSRGGRGGSLRGRGGRGRGGPGRNNDSRYNAGSRHQTPDTIDERVRDLPPRQFGGPRGPRGGLRRDNRKDDRRRTTDEEDTVLDSHEVSSVDRVNNGHPAGGSGDQQTNIPPMSGTESKQQPKSRPNKPPPSRRNEPKTKETLVNGTTA</sequence>
<feature type="compositionally biased region" description="Polar residues" evidence="1">
    <location>
        <begin position="65"/>
        <end position="77"/>
    </location>
</feature>
<protein>
    <submittedName>
        <fullName evidence="2">Fragile X mental retardation syndrome-related protein 1</fullName>
    </submittedName>
</protein>
<dbReference type="EMBL" id="GDHC01006185">
    <property type="protein sequence ID" value="JAQ12444.1"/>
    <property type="molecule type" value="Transcribed_RNA"/>
</dbReference>
<reference evidence="2" key="1">
    <citation type="journal article" date="2016" name="Gigascience">
        <title>De novo construction of an expanded transcriptome assembly for the western tarnished plant bug, Lygus hesperus.</title>
        <authorList>
            <person name="Tassone E.E."/>
            <person name="Geib S.M."/>
            <person name="Hall B."/>
            <person name="Fabrick J.A."/>
            <person name="Brent C.S."/>
            <person name="Hull J.J."/>
        </authorList>
    </citation>
    <scope>NUCLEOTIDE SEQUENCE</scope>
</reference>
<accession>A0A146LXV5</accession>
<feature type="compositionally biased region" description="Gly residues" evidence="1">
    <location>
        <begin position="39"/>
        <end position="60"/>
    </location>
</feature>
<evidence type="ECO:0000313" key="2">
    <source>
        <dbReference type="EMBL" id="JAQ12444.1"/>
    </source>
</evidence>
<feature type="compositionally biased region" description="Polar residues" evidence="1">
    <location>
        <begin position="143"/>
        <end position="155"/>
    </location>
</feature>
<evidence type="ECO:0000256" key="1">
    <source>
        <dbReference type="SAM" id="MobiDB-lite"/>
    </source>
</evidence>
<proteinExistence type="predicted"/>
<name>A0A146LXV5_LYGHE</name>